<name>T1BTZ2_9ZZZZ</name>
<sequence>MIRRDPRGRKTWVVVSDGERALQIRTARALPGAVVVLDIIHAVEKVWMAAHVFHPEGSPEAREFVRERALRILEGDVVQVVKGLRQMATKHRLSSARRKTLRNVARYLSNNRSRMRYDEYLRGGLPIASGNVEGACKNLIKDRMERSGMRWSEEGAEAMVKVRAVYLNEDFEAYWRYHVTQELLRLYPPGRWKVEPVQK</sequence>
<dbReference type="AlphaFoldDB" id="T1BTZ2"/>
<evidence type="ECO:0008006" key="2">
    <source>
        <dbReference type="Google" id="ProtNLM"/>
    </source>
</evidence>
<reference evidence="1" key="2">
    <citation type="journal article" date="2014" name="ISME J.">
        <title>Microbial stratification in low pH oxic and suboxic macroscopic growths along an acid mine drainage.</title>
        <authorList>
            <person name="Mendez-Garcia C."/>
            <person name="Mesa V."/>
            <person name="Sprenger R.R."/>
            <person name="Richter M."/>
            <person name="Diez M.S."/>
            <person name="Solano J."/>
            <person name="Bargiela R."/>
            <person name="Golyshina O.V."/>
            <person name="Manteca A."/>
            <person name="Ramos J.L."/>
            <person name="Gallego J.R."/>
            <person name="Llorente I."/>
            <person name="Martins Dos Santos V.A."/>
            <person name="Jensen O.N."/>
            <person name="Pelaez A.I."/>
            <person name="Sanchez J."/>
            <person name="Ferrer M."/>
        </authorList>
    </citation>
    <scope>NUCLEOTIDE SEQUENCE</scope>
</reference>
<dbReference type="EMBL" id="AUZY01005920">
    <property type="protein sequence ID" value="EQD56624.1"/>
    <property type="molecule type" value="Genomic_DNA"/>
</dbReference>
<comment type="caution">
    <text evidence="1">The sequence shown here is derived from an EMBL/GenBank/DDBJ whole genome shotgun (WGS) entry which is preliminary data.</text>
</comment>
<accession>T1BTZ2</accession>
<evidence type="ECO:0000313" key="1">
    <source>
        <dbReference type="EMBL" id="EQD56624.1"/>
    </source>
</evidence>
<gene>
    <name evidence="1" type="ORF">B1B_09004</name>
</gene>
<protein>
    <recommendedName>
        <fullName evidence="2">ISKra4 family transposase</fullName>
    </recommendedName>
</protein>
<reference evidence="1" key="1">
    <citation type="submission" date="2013-08" db="EMBL/GenBank/DDBJ databases">
        <authorList>
            <person name="Mendez C."/>
            <person name="Richter M."/>
            <person name="Ferrer M."/>
            <person name="Sanchez J."/>
        </authorList>
    </citation>
    <scope>NUCLEOTIDE SEQUENCE</scope>
</reference>
<organism evidence="1">
    <name type="scientific">mine drainage metagenome</name>
    <dbReference type="NCBI Taxonomy" id="410659"/>
    <lineage>
        <taxon>unclassified sequences</taxon>
        <taxon>metagenomes</taxon>
        <taxon>ecological metagenomes</taxon>
    </lineage>
</organism>
<proteinExistence type="predicted"/>